<dbReference type="Pfam" id="PF08551">
    <property type="entry name" value="DUF1751"/>
    <property type="match status" value="1"/>
</dbReference>
<dbReference type="PANTHER" id="PTHR13377">
    <property type="entry name" value="PLACENTAL PROTEIN 6"/>
    <property type="match status" value="1"/>
</dbReference>
<proteinExistence type="predicted"/>
<comment type="subcellular location">
    <subcellularLocation>
        <location evidence="1">Membrane</location>
        <topology evidence="1">Multi-pass membrane protein</topology>
    </subcellularLocation>
</comment>
<feature type="transmembrane region" description="Helical" evidence="5">
    <location>
        <begin position="208"/>
        <end position="226"/>
    </location>
</feature>
<gene>
    <name evidence="6" type="ORF">IWQ60_004293</name>
</gene>
<dbReference type="PANTHER" id="PTHR13377:SF3">
    <property type="entry name" value="TRANSMEMBRANE PROTEIN 115"/>
    <property type="match status" value="1"/>
</dbReference>
<dbReference type="FunFam" id="1.20.1540.10:FF:000004">
    <property type="entry name" value="Transmembrane protein 115"/>
    <property type="match status" value="1"/>
</dbReference>
<sequence>MANTVLYSLRHLPVVTKSAVLTTLGLSLTVLVAQLYQHSTPVSGQDDAPTRDALLTIETVKSYLVLYPGLILTRPWTLVLTGWIETNALLLLSHLVILTLVGTYLEKRWGWLEFAKFIAVVNLAAVASTFLIYVFIFAGSRNIGYLYDVCINGEFGLVSGFTVALKQSIPEHRVTLYHPMLSFRVKYLTLIYATVVGIVLLLTQSYPYLYLLIAGTFASWLYLRFVKDHNGVQGDYSDAFAFATFFPDWVQPPIAWVAGHVFHLFVALRLLRPLPAYQPLAVGSQDASTAPEIVVDVTDAEDPDAKRRK</sequence>
<dbReference type="InterPro" id="IPR013861">
    <property type="entry name" value="TMEM115/Pdh1/Rbl19"/>
</dbReference>
<dbReference type="GO" id="GO:0016020">
    <property type="term" value="C:membrane"/>
    <property type="evidence" value="ECO:0007669"/>
    <property type="project" value="UniProtKB-SubCell"/>
</dbReference>
<evidence type="ECO:0000256" key="3">
    <source>
        <dbReference type="ARBA" id="ARBA00022989"/>
    </source>
</evidence>
<organism evidence="6 7">
    <name type="scientific">Tieghemiomyces parasiticus</name>
    <dbReference type="NCBI Taxonomy" id="78921"/>
    <lineage>
        <taxon>Eukaryota</taxon>
        <taxon>Fungi</taxon>
        <taxon>Fungi incertae sedis</taxon>
        <taxon>Zoopagomycota</taxon>
        <taxon>Kickxellomycotina</taxon>
        <taxon>Dimargaritomycetes</taxon>
        <taxon>Dimargaritales</taxon>
        <taxon>Dimargaritaceae</taxon>
        <taxon>Tieghemiomyces</taxon>
    </lineage>
</organism>
<dbReference type="SMART" id="SM01160">
    <property type="entry name" value="DUF1751"/>
    <property type="match status" value="1"/>
</dbReference>
<feature type="transmembrane region" description="Helical" evidence="5">
    <location>
        <begin position="12"/>
        <end position="36"/>
    </location>
</feature>
<keyword evidence="2 5" id="KW-0812">Transmembrane</keyword>
<feature type="transmembrane region" description="Helical" evidence="5">
    <location>
        <begin position="117"/>
        <end position="138"/>
    </location>
</feature>
<accession>A0A9W8ABN3</accession>
<keyword evidence="3 5" id="KW-1133">Transmembrane helix</keyword>
<keyword evidence="7" id="KW-1185">Reference proteome</keyword>
<dbReference type="SUPFAM" id="SSF144091">
    <property type="entry name" value="Rhomboid-like"/>
    <property type="match status" value="1"/>
</dbReference>
<protein>
    <submittedName>
        <fullName evidence="6">Uncharacterized protein</fullName>
    </submittedName>
</protein>
<evidence type="ECO:0000256" key="1">
    <source>
        <dbReference type="ARBA" id="ARBA00004141"/>
    </source>
</evidence>
<dbReference type="InterPro" id="IPR035952">
    <property type="entry name" value="Rhomboid-like_sf"/>
</dbReference>
<dbReference type="EMBL" id="JANBPT010000204">
    <property type="protein sequence ID" value="KAJ1925850.1"/>
    <property type="molecule type" value="Genomic_DNA"/>
</dbReference>
<dbReference type="GO" id="GO:0006890">
    <property type="term" value="P:retrograde vesicle-mediated transport, Golgi to endoplasmic reticulum"/>
    <property type="evidence" value="ECO:0007669"/>
    <property type="project" value="InterPro"/>
</dbReference>
<feature type="transmembrane region" description="Helical" evidence="5">
    <location>
        <begin position="88"/>
        <end position="105"/>
    </location>
</feature>
<evidence type="ECO:0000256" key="4">
    <source>
        <dbReference type="ARBA" id="ARBA00023136"/>
    </source>
</evidence>
<reference evidence="6" key="1">
    <citation type="submission" date="2022-07" db="EMBL/GenBank/DDBJ databases">
        <title>Phylogenomic reconstructions and comparative analyses of Kickxellomycotina fungi.</title>
        <authorList>
            <person name="Reynolds N.K."/>
            <person name="Stajich J.E."/>
            <person name="Barry K."/>
            <person name="Grigoriev I.V."/>
            <person name="Crous P."/>
            <person name="Smith M.E."/>
        </authorList>
    </citation>
    <scope>NUCLEOTIDE SEQUENCE</scope>
    <source>
        <strain evidence="6">RSA 861</strain>
    </source>
</reference>
<evidence type="ECO:0000313" key="7">
    <source>
        <dbReference type="Proteomes" id="UP001150569"/>
    </source>
</evidence>
<evidence type="ECO:0000313" key="6">
    <source>
        <dbReference type="EMBL" id="KAJ1925850.1"/>
    </source>
</evidence>
<dbReference type="AlphaFoldDB" id="A0A9W8ABN3"/>
<dbReference type="OrthoDB" id="73612at2759"/>
<dbReference type="Proteomes" id="UP001150569">
    <property type="component" value="Unassembled WGS sequence"/>
</dbReference>
<evidence type="ECO:0000256" key="5">
    <source>
        <dbReference type="SAM" id="Phobius"/>
    </source>
</evidence>
<evidence type="ECO:0000256" key="2">
    <source>
        <dbReference type="ARBA" id="ARBA00022692"/>
    </source>
</evidence>
<dbReference type="GO" id="GO:0005794">
    <property type="term" value="C:Golgi apparatus"/>
    <property type="evidence" value="ECO:0007669"/>
    <property type="project" value="TreeGrafter"/>
</dbReference>
<feature type="transmembrane region" description="Helical" evidence="5">
    <location>
        <begin position="185"/>
        <end position="202"/>
    </location>
</feature>
<name>A0A9W8ABN3_9FUNG</name>
<comment type="caution">
    <text evidence="6">The sequence shown here is derived from an EMBL/GenBank/DDBJ whole genome shotgun (WGS) entry which is preliminary data.</text>
</comment>
<keyword evidence="4 5" id="KW-0472">Membrane</keyword>